<evidence type="ECO:0000256" key="1">
    <source>
        <dbReference type="SAM" id="MobiDB-lite"/>
    </source>
</evidence>
<feature type="compositionally biased region" description="Polar residues" evidence="1">
    <location>
        <begin position="252"/>
        <end position="263"/>
    </location>
</feature>
<protein>
    <submittedName>
        <fullName evidence="2">Uncharacterized protein</fullName>
    </submittedName>
</protein>
<accession>A0A9X1FA21</accession>
<dbReference type="Proteomes" id="UP001138894">
    <property type="component" value="Unassembled WGS sequence"/>
</dbReference>
<dbReference type="RefSeq" id="WP_218546006.1">
    <property type="nucleotide sequence ID" value="NZ_JAGSPD010000006.1"/>
</dbReference>
<reference evidence="2" key="1">
    <citation type="submission" date="2021-04" db="EMBL/GenBank/DDBJ databases">
        <authorList>
            <person name="Pira H."/>
            <person name="Risdian C."/>
            <person name="Wink J."/>
        </authorList>
    </citation>
    <scope>NUCLEOTIDE SEQUENCE</scope>
    <source>
        <strain evidence="2">WHY3</strain>
    </source>
</reference>
<organism evidence="2 3">
    <name type="scientific">Winogradskyella luteola</name>
    <dbReference type="NCBI Taxonomy" id="2828330"/>
    <lineage>
        <taxon>Bacteria</taxon>
        <taxon>Pseudomonadati</taxon>
        <taxon>Bacteroidota</taxon>
        <taxon>Flavobacteriia</taxon>
        <taxon>Flavobacteriales</taxon>
        <taxon>Flavobacteriaceae</taxon>
        <taxon>Winogradskyella</taxon>
    </lineage>
</organism>
<evidence type="ECO:0000313" key="2">
    <source>
        <dbReference type="EMBL" id="MBV7269338.1"/>
    </source>
</evidence>
<feature type="region of interest" description="Disordered" evidence="1">
    <location>
        <begin position="215"/>
        <end position="263"/>
    </location>
</feature>
<comment type="caution">
    <text evidence="2">The sequence shown here is derived from an EMBL/GenBank/DDBJ whole genome shotgun (WGS) entry which is preliminary data.</text>
</comment>
<proteinExistence type="predicted"/>
<name>A0A9X1FA21_9FLAO</name>
<evidence type="ECO:0000313" key="3">
    <source>
        <dbReference type="Proteomes" id="UP001138894"/>
    </source>
</evidence>
<keyword evidence="3" id="KW-1185">Reference proteome</keyword>
<sequence length="555" mass="61405">MISKLRPFYSIGILILGISLFFNSCEKEHITTEENTQSKYKLSRVYNEDIQGNISVSQKLDAIAETLQHTEKNAQGRYNGVVFDLNLNEATYIEAQDGSYHSYTFSIGNDQINYNINNMVLSSHDNQEYEAFFVTYELNEQERAQIDNGQYIDLSQKTVVEAFDTSQLNVYEQKSGGTLFVTYETDCTCHETHADEGCTHPNIITEVYSFGNGSGGGGGSSSSNLGAGDGAPSGTGNLNTGGGGIVSSGSSTRHPSFVTSPINPDGSSSVASILTNFLQPELTTAQSNWINNPNNADTVQSLFDYLQDNESSAEARSFVLAMIDFYITDNWKDLLRQAVANGITSTAELTHKIYKKLSEIANDYPASISYINDVVDEFKEIADDAFDTDPQTMDWFDLFGIWLFELGDYDQDTINFDGDDTTTESLKQQEGVNQARQLALNKINNNDLDDPSVSNPWTYGQGEFYDGMQNGNMATSFMGSYITNVTITQNNDGSYTLTFEVTNTSSWDSATRLRIDNDGDGIHDGVFDNTTRNNQNTINLGGNINQIWTWTETVN</sequence>
<gene>
    <name evidence="2" type="ORF">KCG49_09075</name>
</gene>
<dbReference type="EMBL" id="JAGSPD010000006">
    <property type="protein sequence ID" value="MBV7269338.1"/>
    <property type="molecule type" value="Genomic_DNA"/>
</dbReference>
<feature type="compositionally biased region" description="Gly residues" evidence="1">
    <location>
        <begin position="227"/>
        <end position="246"/>
    </location>
</feature>
<dbReference type="AlphaFoldDB" id="A0A9X1FA21"/>